<proteinExistence type="predicted"/>
<dbReference type="EMBL" id="BARS01023514">
    <property type="protein sequence ID" value="GAG12296.1"/>
    <property type="molecule type" value="Genomic_DNA"/>
</dbReference>
<comment type="caution">
    <text evidence="1">The sequence shown here is derived from an EMBL/GenBank/DDBJ whole genome shotgun (WGS) entry which is preliminary data.</text>
</comment>
<name>X0WHX0_9ZZZZ</name>
<dbReference type="AlphaFoldDB" id="X0WHX0"/>
<feature type="non-terminal residue" evidence="1">
    <location>
        <position position="1"/>
    </location>
</feature>
<organism evidence="1">
    <name type="scientific">marine sediment metagenome</name>
    <dbReference type="NCBI Taxonomy" id="412755"/>
    <lineage>
        <taxon>unclassified sequences</taxon>
        <taxon>metagenomes</taxon>
        <taxon>ecological metagenomes</taxon>
    </lineage>
</organism>
<evidence type="ECO:0000313" key="1">
    <source>
        <dbReference type="EMBL" id="GAG12296.1"/>
    </source>
</evidence>
<reference evidence="1" key="1">
    <citation type="journal article" date="2014" name="Front. Microbiol.">
        <title>High frequency of phylogenetically diverse reductive dehalogenase-homologous genes in deep subseafloor sedimentary metagenomes.</title>
        <authorList>
            <person name="Kawai M."/>
            <person name="Futagami T."/>
            <person name="Toyoda A."/>
            <person name="Takaki Y."/>
            <person name="Nishi S."/>
            <person name="Hori S."/>
            <person name="Arai W."/>
            <person name="Tsubouchi T."/>
            <person name="Morono Y."/>
            <person name="Uchiyama I."/>
            <person name="Ito T."/>
            <person name="Fujiyama A."/>
            <person name="Inagaki F."/>
            <person name="Takami H."/>
        </authorList>
    </citation>
    <scope>NUCLEOTIDE SEQUENCE</scope>
    <source>
        <strain evidence="1">Expedition CK06-06</strain>
    </source>
</reference>
<sequence>WRLFDIIGAHRLELDFDLYAAGDWTITTTEGGSGAATEALADMVNGVLVVTNDDANLDMDQLVYGNLTWLLTADYPIYAEIRCKINDPDAASFWFGLVTGNVWFTEPDDYIVFHIEAADDDILFETAKDGASTSVDTGEDLGDITWVRLGFHYDGVDTVHWFVLRDEDEYCLATGSWTTNIPDDEEMHIGFGIRNDEAAAKILWVDYIKVAQKRVIE</sequence>
<gene>
    <name evidence="1" type="ORF">S01H1_37439</name>
</gene>
<protein>
    <submittedName>
        <fullName evidence="1">Uncharacterized protein</fullName>
    </submittedName>
</protein>
<accession>X0WHX0</accession>